<sequence length="350" mass="38044">MDKRIEKILAGIVHPETGLSLLEGGFVESSEVSDTDAKITLVFPKSRDPFINSIRRRLKKSIEDTLDLPATIIVKENPARKQAAPEMPEHATAEVKNIIAIASGKGGVGKSTVTANLAVMLASAGYRVGILDSDIYGPSQPKMFGTEGFVPEVHMRNGKEVMAPAENYGVKVMSIGYFIKPEDALVWRGPMATNALRQLIHQTEWGKLDWLLVDLPPGTGDVHLTILKELKVDGAVIITTPQQVSVADALRAVGMFGGKGIEIPVIGIVENMAWFTPQELPCNRYYIFGSGGGRALAEKVNVDFLGEIPIMMSVMQGGEEGRPDSLVSGFSEPYYREIMEKIVKKYTSGS</sequence>
<evidence type="ECO:0000313" key="1">
    <source>
        <dbReference type="EMBL" id="KAI4469333.1"/>
    </source>
</evidence>
<protein>
    <submittedName>
        <fullName evidence="1">Iron-sulfur protein nubpl</fullName>
    </submittedName>
</protein>
<evidence type="ECO:0000313" key="2">
    <source>
        <dbReference type="Proteomes" id="UP001056778"/>
    </source>
</evidence>
<dbReference type="EMBL" id="CM043015">
    <property type="protein sequence ID" value="KAI4469333.1"/>
    <property type="molecule type" value="Genomic_DNA"/>
</dbReference>
<dbReference type="Proteomes" id="UP001056778">
    <property type="component" value="Chromosome 1"/>
</dbReference>
<organism evidence="1 2">
    <name type="scientific">Holotrichia oblita</name>
    <name type="common">Chafer beetle</name>
    <dbReference type="NCBI Taxonomy" id="644536"/>
    <lineage>
        <taxon>Eukaryota</taxon>
        <taxon>Metazoa</taxon>
        <taxon>Ecdysozoa</taxon>
        <taxon>Arthropoda</taxon>
        <taxon>Hexapoda</taxon>
        <taxon>Insecta</taxon>
        <taxon>Pterygota</taxon>
        <taxon>Neoptera</taxon>
        <taxon>Endopterygota</taxon>
        <taxon>Coleoptera</taxon>
        <taxon>Polyphaga</taxon>
        <taxon>Scarabaeiformia</taxon>
        <taxon>Scarabaeidae</taxon>
        <taxon>Melolonthinae</taxon>
        <taxon>Holotrichia</taxon>
    </lineage>
</organism>
<name>A0ACB9TRC7_HOLOL</name>
<gene>
    <name evidence="1" type="ORF">MML48_1g00052</name>
</gene>
<keyword evidence="2" id="KW-1185">Reference proteome</keyword>
<proteinExistence type="predicted"/>
<comment type="caution">
    <text evidence="1">The sequence shown here is derived from an EMBL/GenBank/DDBJ whole genome shotgun (WGS) entry which is preliminary data.</text>
</comment>
<accession>A0ACB9TRC7</accession>
<reference evidence="1" key="1">
    <citation type="submission" date="2022-04" db="EMBL/GenBank/DDBJ databases">
        <title>Chromosome-scale genome assembly of Holotrichia oblita Faldermann.</title>
        <authorList>
            <person name="Rongchong L."/>
        </authorList>
    </citation>
    <scope>NUCLEOTIDE SEQUENCE</scope>
    <source>
        <strain evidence="1">81SQS9</strain>
    </source>
</reference>